<evidence type="ECO:0000256" key="9">
    <source>
        <dbReference type="ARBA" id="ARBA00030757"/>
    </source>
</evidence>
<protein>
    <recommendedName>
        <fullName evidence="4">Protein-L-isoaspartate O-methyltransferase</fullName>
        <ecNumber evidence="3">2.1.1.77</ecNumber>
    </recommendedName>
    <alternativeName>
        <fullName evidence="11">L-isoaspartyl protein carboxyl methyltransferase</fullName>
    </alternativeName>
    <alternativeName>
        <fullName evidence="9">Protein L-isoaspartyl methyltransferase</fullName>
    </alternativeName>
    <alternativeName>
        <fullName evidence="10">Protein-beta-aspartate methyltransferase</fullName>
    </alternativeName>
</protein>
<evidence type="ECO:0000256" key="5">
    <source>
        <dbReference type="ARBA" id="ARBA00022490"/>
    </source>
</evidence>
<dbReference type="EC" id="2.1.1.77" evidence="3"/>
<dbReference type="PANTHER" id="PTHR11579:SF0">
    <property type="entry name" value="PROTEIN-L-ISOASPARTATE(D-ASPARTATE) O-METHYLTRANSFERASE"/>
    <property type="match status" value="1"/>
</dbReference>
<comment type="similarity">
    <text evidence="2">Belongs to the methyltransferase superfamily. L-isoaspartyl/D-aspartyl protein methyltransferase family.</text>
</comment>
<dbReference type="Proteomes" id="UP000178495">
    <property type="component" value="Unassembled WGS sequence"/>
</dbReference>
<evidence type="ECO:0000256" key="3">
    <source>
        <dbReference type="ARBA" id="ARBA00011890"/>
    </source>
</evidence>
<proteinExistence type="inferred from homology"/>
<evidence type="ECO:0000256" key="2">
    <source>
        <dbReference type="ARBA" id="ARBA00005369"/>
    </source>
</evidence>
<dbReference type="CDD" id="cd02440">
    <property type="entry name" value="AdoMet_MTases"/>
    <property type="match status" value="1"/>
</dbReference>
<gene>
    <name evidence="12" type="ORF">A3A43_01305</name>
</gene>
<evidence type="ECO:0000256" key="6">
    <source>
        <dbReference type="ARBA" id="ARBA00022603"/>
    </source>
</evidence>
<dbReference type="InterPro" id="IPR029063">
    <property type="entry name" value="SAM-dependent_MTases_sf"/>
</dbReference>
<accession>A0A1G2CK92</accession>
<keyword evidence="8" id="KW-0949">S-adenosyl-L-methionine</keyword>
<dbReference type="PANTHER" id="PTHR11579">
    <property type="entry name" value="PROTEIN-L-ISOASPARTATE O-METHYLTRANSFERASE"/>
    <property type="match status" value="1"/>
</dbReference>
<evidence type="ECO:0000256" key="4">
    <source>
        <dbReference type="ARBA" id="ARBA00013346"/>
    </source>
</evidence>
<dbReference type="InterPro" id="IPR000682">
    <property type="entry name" value="PCMT"/>
</dbReference>
<sequence>MANEKLIQELIREGTLKTPTVIEAFREINRKDFVLAEHAGEAHGNYPLPIGFGQTISQPLTVAFLLEHLAPQPGEKILEIGAGSGWLTALLSYIVAKGQLNKNEPGKKKTKFRGGVVAVERIPELCDMASRNIAKYSFIEKGVATVILGDGSKGYPSRAPFDRVIAAATASGRVPVAWKEQLRAGGRLVAPVEHSVQVIDKISAHDYDIREYAGFSFVPLVVREGGDR</sequence>
<reference evidence="12 13" key="1">
    <citation type="journal article" date="2016" name="Nat. Commun.">
        <title>Thousands of microbial genomes shed light on interconnected biogeochemical processes in an aquifer system.</title>
        <authorList>
            <person name="Anantharaman K."/>
            <person name="Brown C.T."/>
            <person name="Hug L.A."/>
            <person name="Sharon I."/>
            <person name="Castelle C.J."/>
            <person name="Probst A.J."/>
            <person name="Thomas B.C."/>
            <person name="Singh A."/>
            <person name="Wilkins M.J."/>
            <person name="Karaoz U."/>
            <person name="Brodie E.L."/>
            <person name="Williams K.H."/>
            <person name="Hubbard S.S."/>
            <person name="Banfield J.F."/>
        </authorList>
    </citation>
    <scope>NUCLEOTIDE SEQUENCE [LARGE SCALE GENOMIC DNA]</scope>
</reference>
<dbReference type="GO" id="GO:0005737">
    <property type="term" value="C:cytoplasm"/>
    <property type="evidence" value="ECO:0007669"/>
    <property type="project" value="UniProtKB-SubCell"/>
</dbReference>
<keyword evidence="5" id="KW-0963">Cytoplasm</keyword>
<evidence type="ECO:0000256" key="8">
    <source>
        <dbReference type="ARBA" id="ARBA00022691"/>
    </source>
</evidence>
<evidence type="ECO:0000256" key="11">
    <source>
        <dbReference type="ARBA" id="ARBA00031350"/>
    </source>
</evidence>
<dbReference type="AlphaFoldDB" id="A0A1G2CK92"/>
<comment type="subcellular location">
    <subcellularLocation>
        <location evidence="1">Cytoplasm</location>
    </subcellularLocation>
</comment>
<dbReference type="STRING" id="1798652.A3A43_01305"/>
<dbReference type="GO" id="GO:0004719">
    <property type="term" value="F:protein-L-isoaspartate (D-aspartate) O-methyltransferase activity"/>
    <property type="evidence" value="ECO:0007669"/>
    <property type="project" value="UniProtKB-EC"/>
</dbReference>
<evidence type="ECO:0000313" key="12">
    <source>
        <dbReference type="EMBL" id="OGZ01677.1"/>
    </source>
</evidence>
<dbReference type="GO" id="GO:0032259">
    <property type="term" value="P:methylation"/>
    <property type="evidence" value="ECO:0007669"/>
    <property type="project" value="UniProtKB-KW"/>
</dbReference>
<dbReference type="Gene3D" id="3.40.50.150">
    <property type="entry name" value="Vaccinia Virus protein VP39"/>
    <property type="match status" value="1"/>
</dbReference>
<evidence type="ECO:0000313" key="13">
    <source>
        <dbReference type="Proteomes" id="UP000178495"/>
    </source>
</evidence>
<evidence type="ECO:0000256" key="10">
    <source>
        <dbReference type="ARBA" id="ARBA00031323"/>
    </source>
</evidence>
<keyword evidence="6" id="KW-0489">Methyltransferase</keyword>
<comment type="caution">
    <text evidence="12">The sequence shown here is derived from an EMBL/GenBank/DDBJ whole genome shotgun (WGS) entry which is preliminary data.</text>
</comment>
<dbReference type="EMBL" id="MHLC01000006">
    <property type="protein sequence ID" value="OGZ01677.1"/>
    <property type="molecule type" value="Genomic_DNA"/>
</dbReference>
<name>A0A1G2CK92_9BACT</name>
<dbReference type="SUPFAM" id="SSF53335">
    <property type="entry name" value="S-adenosyl-L-methionine-dependent methyltransferases"/>
    <property type="match status" value="1"/>
</dbReference>
<organism evidence="12 13">
    <name type="scientific">Candidatus Liptonbacteria bacterium RIFCSPLOWO2_01_FULL_56_20</name>
    <dbReference type="NCBI Taxonomy" id="1798652"/>
    <lineage>
        <taxon>Bacteria</taxon>
        <taxon>Candidatus Liptoniibacteriota</taxon>
    </lineage>
</organism>
<keyword evidence="7" id="KW-0808">Transferase</keyword>
<dbReference type="Pfam" id="PF01135">
    <property type="entry name" value="PCMT"/>
    <property type="match status" value="1"/>
</dbReference>
<evidence type="ECO:0000256" key="7">
    <source>
        <dbReference type="ARBA" id="ARBA00022679"/>
    </source>
</evidence>
<evidence type="ECO:0000256" key="1">
    <source>
        <dbReference type="ARBA" id="ARBA00004496"/>
    </source>
</evidence>